<dbReference type="PANTHER" id="PTHR43142">
    <property type="entry name" value="CARBOXYLIC ESTER HYDROLASE"/>
    <property type="match status" value="1"/>
</dbReference>
<dbReference type="PROSITE" id="PS00941">
    <property type="entry name" value="CARBOXYLESTERASE_B_2"/>
    <property type="match status" value="1"/>
</dbReference>
<evidence type="ECO:0000313" key="9">
    <source>
        <dbReference type="Proteomes" id="UP001353858"/>
    </source>
</evidence>
<dbReference type="PROSITE" id="PS00122">
    <property type="entry name" value="CARBOXYLESTERASE_B_1"/>
    <property type="match status" value="1"/>
</dbReference>
<sequence>MKSTEYIAAKINLMLAIMIFTDAQLNQPTVQLKSGLSVIGVVNATIDEQKTFHAFRGIPYAEPPVGNLRFKSPVPLPQNLSGRVIDATRDRSKCIQFLYFPTQGSEDCLYINVYSPQHLGNSTELLPVMVWIYGGAFFNGSSGYDEFGPDYLLNENVIIVTFNYRLGVYGFLSTEDDASPGNYGIKDQVLALNWIQENIVYFGGDKNKVTVFGESAGAACIGYLTQTPITKGLFRAAILESGTTLGSWSIVRNPKSIAIKIGRYLNVNTSTSASLVDGLRKVDYERLTEAQFIFGLEVFIIKSLLNYLPFGPTYERPGPEAVITQYSYEKLNAGSFHQIPYLLGYNSQEALAFPQVTTYLRAYLLKYDLLPTELVTPSLNIRNRFTQVFVNHIIKQHYFGIIPVVLSTKSIIQYISDNTFNRPITEAALLYSKYSKVYFYEFSYEGLLGSRYHKHEGVGHAEEINYLWKTSNSDIATKSDKLIRKQMVKLWTNFAKTENPTPKQDPLLHNVIWPIANKNNTFSLKYLNIDKTLTTRINPKWKSFMFWTNLFNKYGNGPFSTY</sequence>
<accession>A0AAN7PEK7</accession>
<keyword evidence="4" id="KW-1015">Disulfide bond</keyword>
<proteinExistence type="inferred from homology"/>
<dbReference type="InterPro" id="IPR002018">
    <property type="entry name" value="CarbesteraseB"/>
</dbReference>
<dbReference type="InterPro" id="IPR019826">
    <property type="entry name" value="Carboxylesterase_B_AS"/>
</dbReference>
<dbReference type="EMBL" id="JARPUR010000003">
    <property type="protein sequence ID" value="KAK4879861.1"/>
    <property type="molecule type" value="Genomic_DNA"/>
</dbReference>
<keyword evidence="3 6" id="KW-0378">Hydrolase</keyword>
<dbReference type="SUPFAM" id="SSF53474">
    <property type="entry name" value="alpha/beta-Hydrolases"/>
    <property type="match status" value="1"/>
</dbReference>
<dbReference type="InterPro" id="IPR029058">
    <property type="entry name" value="AB_hydrolase_fold"/>
</dbReference>
<feature type="signal peptide" evidence="6">
    <location>
        <begin position="1"/>
        <end position="23"/>
    </location>
</feature>
<dbReference type="Proteomes" id="UP001353858">
    <property type="component" value="Unassembled WGS sequence"/>
</dbReference>
<feature type="domain" description="Carboxylesterase type B" evidence="7">
    <location>
        <begin position="27"/>
        <end position="547"/>
    </location>
</feature>
<evidence type="ECO:0000313" key="8">
    <source>
        <dbReference type="EMBL" id="KAK4879861.1"/>
    </source>
</evidence>
<keyword evidence="6" id="KW-0732">Signal</keyword>
<protein>
    <recommendedName>
        <fullName evidence="6">Carboxylic ester hydrolase</fullName>
        <ecNumber evidence="6">3.1.1.-</ecNumber>
    </recommendedName>
</protein>
<organism evidence="8 9">
    <name type="scientific">Aquatica leii</name>
    <dbReference type="NCBI Taxonomy" id="1421715"/>
    <lineage>
        <taxon>Eukaryota</taxon>
        <taxon>Metazoa</taxon>
        <taxon>Ecdysozoa</taxon>
        <taxon>Arthropoda</taxon>
        <taxon>Hexapoda</taxon>
        <taxon>Insecta</taxon>
        <taxon>Pterygota</taxon>
        <taxon>Neoptera</taxon>
        <taxon>Endopterygota</taxon>
        <taxon>Coleoptera</taxon>
        <taxon>Polyphaga</taxon>
        <taxon>Elateriformia</taxon>
        <taxon>Elateroidea</taxon>
        <taxon>Lampyridae</taxon>
        <taxon>Luciolinae</taxon>
        <taxon>Aquatica</taxon>
    </lineage>
</organism>
<evidence type="ECO:0000259" key="7">
    <source>
        <dbReference type="Pfam" id="PF00135"/>
    </source>
</evidence>
<keyword evidence="5" id="KW-0325">Glycoprotein</keyword>
<evidence type="ECO:0000256" key="1">
    <source>
        <dbReference type="ARBA" id="ARBA00005964"/>
    </source>
</evidence>
<dbReference type="AlphaFoldDB" id="A0AAN7PEK7"/>
<dbReference type="Gene3D" id="3.40.50.1820">
    <property type="entry name" value="alpha/beta hydrolase"/>
    <property type="match status" value="1"/>
</dbReference>
<reference evidence="9" key="1">
    <citation type="submission" date="2023-01" db="EMBL/GenBank/DDBJ databases">
        <title>Key to firefly adult light organ development and bioluminescence: homeobox transcription factors regulate luciferase expression and transportation to peroxisome.</title>
        <authorList>
            <person name="Fu X."/>
        </authorList>
    </citation>
    <scope>NUCLEOTIDE SEQUENCE [LARGE SCALE GENOMIC DNA]</scope>
</reference>
<evidence type="ECO:0000256" key="5">
    <source>
        <dbReference type="ARBA" id="ARBA00023180"/>
    </source>
</evidence>
<name>A0AAN7PEK7_9COLE</name>
<dbReference type="InterPro" id="IPR019819">
    <property type="entry name" value="Carboxylesterase_B_CS"/>
</dbReference>
<evidence type="ECO:0000256" key="3">
    <source>
        <dbReference type="ARBA" id="ARBA00022801"/>
    </source>
</evidence>
<keyword evidence="2" id="KW-0719">Serine esterase</keyword>
<dbReference type="EC" id="3.1.1.-" evidence="6"/>
<comment type="caution">
    <text evidence="8">The sequence shown here is derived from an EMBL/GenBank/DDBJ whole genome shotgun (WGS) entry which is preliminary data.</text>
</comment>
<evidence type="ECO:0000256" key="4">
    <source>
        <dbReference type="ARBA" id="ARBA00023157"/>
    </source>
</evidence>
<evidence type="ECO:0000256" key="6">
    <source>
        <dbReference type="RuleBase" id="RU361235"/>
    </source>
</evidence>
<evidence type="ECO:0000256" key="2">
    <source>
        <dbReference type="ARBA" id="ARBA00022487"/>
    </source>
</evidence>
<gene>
    <name evidence="8" type="ORF">RN001_008007</name>
</gene>
<dbReference type="GO" id="GO:0052689">
    <property type="term" value="F:carboxylic ester hydrolase activity"/>
    <property type="evidence" value="ECO:0007669"/>
    <property type="project" value="UniProtKB-KW"/>
</dbReference>
<feature type="chain" id="PRO_5042668358" description="Carboxylic ester hydrolase" evidence="6">
    <location>
        <begin position="24"/>
        <end position="562"/>
    </location>
</feature>
<dbReference type="Pfam" id="PF00135">
    <property type="entry name" value="COesterase"/>
    <property type="match status" value="1"/>
</dbReference>
<dbReference type="PANTHER" id="PTHR43142:SF1">
    <property type="entry name" value="CARBOXYLIC ESTER HYDROLASE"/>
    <property type="match status" value="1"/>
</dbReference>
<keyword evidence="9" id="KW-1185">Reference proteome</keyword>
<comment type="similarity">
    <text evidence="1 6">Belongs to the type-B carboxylesterase/lipase family.</text>
</comment>